<sequence length="809" mass="90080">MKTLRLQLRFLLPLTVALVGAAYIALPLLDQVTLRWFSRDLNSRGALMVNAMSEAVSEAMAEAVDGATPAAMSAGAPPGAGPGKPGARPPHHAERLASLLDRAVRDERLFAIAACDAQDHLLHATRAFPEGLGCARSQAIASRQDPRLRLAGGAVHVGVYPVLRPVPDPAFAASLPASEAMAPPWPASAVAVAEEGPPAPALAGRLVLLHDMSFIEKRSQDTRRYLVGFIASLGFVVALITMIVAQVSWRGWVKGARAILRGDGLITPPVNAPQPPPELAPIVDELRTNLRDLEDEYRRMQGPALEWTGERLRQLLQTQLRGDQVIVVSNREPYVHEQGPDGVQVRRPASGLVTAVEPVMRACSGTWIAHGSGSADRAVVDAHDRVGLPPGLQDYQLRRIWLTPEEEQGYYYGFANEGLWPLCHVAHVRPVFREPDWETYRLVNQRFADAVVAEARSEDPVVLVQDYHFALLPAMIRARLPQATILTFWHIPWPNPESFGICPWNREILQGLLGSTILGFHTRFHCRNFMETVDRYLEARIEAEVSTISFQDKETLVESYPISIEWPDAETLARWPPVPECRRRVAARLGLPADVCLAVGIDRFDYTKGILERLNAVERLLEKAPEWVGRFVFVQVAAPTRSSLDEYRSFQERVERAAERINARFAREAYQPVHLLAWHHEPDAVNELFRATDILVVTSLHDGMNLVCKEFVAARDDQQGVLVLSRFAGAAREMTQALIVNPYHVEETADALLRAATMPSAEQRERMVSLRSTVREFNVFRWAARMLADAARWRLRARVEARVRRLGAG</sequence>
<keyword evidence="4" id="KW-0808">Transferase</keyword>
<comment type="caution">
    <text evidence="4">The sequence shown here is derived from an EMBL/GenBank/DDBJ whole genome shotgun (WGS) entry which is preliminary data.</text>
</comment>
<evidence type="ECO:0000313" key="5">
    <source>
        <dbReference type="Proteomes" id="UP001238603"/>
    </source>
</evidence>
<dbReference type="GO" id="GO:0003825">
    <property type="term" value="F:alpha,alpha-trehalose-phosphate synthase (UDP-forming) activity"/>
    <property type="evidence" value="ECO:0007669"/>
    <property type="project" value="UniProtKB-EC"/>
</dbReference>
<keyword evidence="3" id="KW-0472">Membrane</keyword>
<feature type="transmembrane region" description="Helical" evidence="3">
    <location>
        <begin position="6"/>
        <end position="29"/>
    </location>
</feature>
<feature type="region of interest" description="Disordered" evidence="2">
    <location>
        <begin position="69"/>
        <end position="91"/>
    </location>
</feature>
<dbReference type="Gene3D" id="3.40.50.2000">
    <property type="entry name" value="Glycogen Phosphorylase B"/>
    <property type="match status" value="2"/>
</dbReference>
<keyword evidence="4" id="KW-0328">Glycosyltransferase</keyword>
<dbReference type="PANTHER" id="PTHR10788:SF106">
    <property type="entry name" value="BCDNA.GH08860"/>
    <property type="match status" value="1"/>
</dbReference>
<proteinExistence type="inferred from homology"/>
<gene>
    <name evidence="4" type="ORF">QRD43_19295</name>
</gene>
<dbReference type="CDD" id="cd03788">
    <property type="entry name" value="GT20_TPS"/>
    <property type="match status" value="1"/>
</dbReference>
<accession>A0ABT7LMI8</accession>
<keyword evidence="5" id="KW-1185">Reference proteome</keyword>
<evidence type="ECO:0000256" key="3">
    <source>
        <dbReference type="SAM" id="Phobius"/>
    </source>
</evidence>
<dbReference type="InterPro" id="IPR001830">
    <property type="entry name" value="Glyco_trans_20"/>
</dbReference>
<reference evidence="4 5" key="1">
    <citation type="submission" date="2023-06" db="EMBL/GenBank/DDBJ databases">
        <title>Pelomonas sp. APW6 16S ribosomal RNA gene genome sequencing and assembly.</title>
        <authorList>
            <person name="Woo H."/>
        </authorList>
    </citation>
    <scope>NUCLEOTIDE SEQUENCE [LARGE SCALE GENOMIC DNA]</scope>
    <source>
        <strain evidence="4 5">APW6</strain>
    </source>
</reference>
<evidence type="ECO:0000313" key="4">
    <source>
        <dbReference type="EMBL" id="MDL5034053.1"/>
    </source>
</evidence>
<dbReference type="PANTHER" id="PTHR10788">
    <property type="entry name" value="TREHALOSE-6-PHOSPHATE SYNTHASE"/>
    <property type="match status" value="1"/>
</dbReference>
<dbReference type="SUPFAM" id="SSF53756">
    <property type="entry name" value="UDP-Glycosyltransferase/glycogen phosphorylase"/>
    <property type="match status" value="1"/>
</dbReference>
<name>A0ABT7LMI8_9BURK</name>
<dbReference type="RefSeq" id="WP_285984127.1">
    <property type="nucleotide sequence ID" value="NZ_JASVDS010000006.1"/>
</dbReference>
<feature type="transmembrane region" description="Helical" evidence="3">
    <location>
        <begin position="225"/>
        <end position="249"/>
    </location>
</feature>
<dbReference type="EMBL" id="JASVDS010000006">
    <property type="protein sequence ID" value="MDL5034053.1"/>
    <property type="molecule type" value="Genomic_DNA"/>
</dbReference>
<organism evidence="4 5">
    <name type="scientific">Roseateles subflavus</name>
    <dbReference type="NCBI Taxonomy" id="3053353"/>
    <lineage>
        <taxon>Bacteria</taxon>
        <taxon>Pseudomonadati</taxon>
        <taxon>Pseudomonadota</taxon>
        <taxon>Betaproteobacteria</taxon>
        <taxon>Burkholderiales</taxon>
        <taxon>Sphaerotilaceae</taxon>
        <taxon>Roseateles</taxon>
    </lineage>
</organism>
<keyword evidence="3" id="KW-0812">Transmembrane</keyword>
<dbReference type="EC" id="2.4.1.15" evidence="4"/>
<evidence type="ECO:0000256" key="2">
    <source>
        <dbReference type="SAM" id="MobiDB-lite"/>
    </source>
</evidence>
<evidence type="ECO:0000256" key="1">
    <source>
        <dbReference type="ARBA" id="ARBA00008799"/>
    </source>
</evidence>
<dbReference type="Pfam" id="PF00982">
    <property type="entry name" value="Glyco_transf_20"/>
    <property type="match status" value="1"/>
</dbReference>
<dbReference type="Proteomes" id="UP001238603">
    <property type="component" value="Unassembled WGS sequence"/>
</dbReference>
<comment type="similarity">
    <text evidence="1">Belongs to the glycosyltransferase 20 family.</text>
</comment>
<protein>
    <submittedName>
        <fullName evidence="4">Trehalose-6-phosphate synthase</fullName>
        <ecNumber evidence="4">2.4.1.15</ecNumber>
    </submittedName>
</protein>
<keyword evidence="3" id="KW-1133">Transmembrane helix</keyword>